<dbReference type="InterPro" id="IPR011604">
    <property type="entry name" value="PDDEXK-like_dom_sf"/>
</dbReference>
<dbReference type="EC" id="5.6.2.4" evidence="14"/>
<keyword evidence="4" id="KW-0227">DNA damage</keyword>
<dbReference type="PANTHER" id="PTHR11070:SF23">
    <property type="entry name" value="RECBCD ENZYME SUBUNIT RECB"/>
    <property type="match status" value="1"/>
</dbReference>
<dbReference type="CDD" id="cd22352">
    <property type="entry name" value="RecB_C-like"/>
    <property type="match status" value="1"/>
</dbReference>
<dbReference type="SUPFAM" id="SSF52980">
    <property type="entry name" value="Restriction endonuclease-like"/>
    <property type="match status" value="1"/>
</dbReference>
<dbReference type="KEGG" id="vin:AKJ08_0088"/>
<dbReference type="PATRIC" id="fig|1391653.3.peg.95"/>
<evidence type="ECO:0000256" key="13">
    <source>
        <dbReference type="ARBA" id="ARBA00034617"/>
    </source>
</evidence>
<dbReference type="InterPro" id="IPR014017">
    <property type="entry name" value="DNA_helicase_UvrD-like_C"/>
</dbReference>
<keyword evidence="5 16" id="KW-0378">Hydrolase</keyword>
<dbReference type="SUPFAM" id="SSF52540">
    <property type="entry name" value="P-loop containing nucleoside triphosphate hydrolases"/>
    <property type="match status" value="1"/>
</dbReference>
<dbReference type="Proteomes" id="UP000055590">
    <property type="component" value="Chromosome"/>
</dbReference>
<dbReference type="GO" id="GO:0016887">
    <property type="term" value="F:ATP hydrolysis activity"/>
    <property type="evidence" value="ECO:0007669"/>
    <property type="project" value="RHEA"/>
</dbReference>
<dbReference type="GO" id="GO:0005829">
    <property type="term" value="C:cytosol"/>
    <property type="evidence" value="ECO:0007669"/>
    <property type="project" value="TreeGrafter"/>
</dbReference>
<accession>A0A0K1P8E5</accession>
<evidence type="ECO:0000259" key="18">
    <source>
        <dbReference type="PROSITE" id="PS51198"/>
    </source>
</evidence>
<dbReference type="AlphaFoldDB" id="A0A0K1P8E5"/>
<evidence type="ECO:0000256" key="8">
    <source>
        <dbReference type="ARBA" id="ARBA00022840"/>
    </source>
</evidence>
<dbReference type="Gene3D" id="3.40.50.300">
    <property type="entry name" value="P-loop containing nucleotide triphosphate hydrolases"/>
    <property type="match status" value="3"/>
</dbReference>
<comment type="catalytic activity">
    <reaction evidence="15">
        <text>ATP + H2O = ADP + phosphate + H(+)</text>
        <dbReference type="Rhea" id="RHEA:13065"/>
        <dbReference type="ChEBI" id="CHEBI:15377"/>
        <dbReference type="ChEBI" id="CHEBI:15378"/>
        <dbReference type="ChEBI" id="CHEBI:30616"/>
        <dbReference type="ChEBI" id="CHEBI:43474"/>
        <dbReference type="ChEBI" id="CHEBI:456216"/>
        <dbReference type="EC" id="5.6.2.4"/>
    </reaction>
</comment>
<feature type="domain" description="UvrD-like helicase C-terminal" evidence="19">
    <location>
        <begin position="480"/>
        <end position="746"/>
    </location>
</feature>
<evidence type="ECO:0000256" key="4">
    <source>
        <dbReference type="ARBA" id="ARBA00022763"/>
    </source>
</evidence>
<dbReference type="GO" id="GO:0046872">
    <property type="term" value="F:metal ion binding"/>
    <property type="evidence" value="ECO:0007669"/>
    <property type="project" value="UniProtKB-KW"/>
</dbReference>
<dbReference type="InterPro" id="IPR014016">
    <property type="entry name" value="UvrD-like_ATP-bd"/>
</dbReference>
<dbReference type="InterPro" id="IPR004586">
    <property type="entry name" value="RecB"/>
</dbReference>
<dbReference type="GO" id="GO:0005524">
    <property type="term" value="F:ATP binding"/>
    <property type="evidence" value="ECO:0007669"/>
    <property type="project" value="UniProtKB-UniRule"/>
</dbReference>
<dbReference type="OrthoDB" id="9810135at2"/>
<gene>
    <name evidence="20" type="ORF">AKJ08_0088</name>
</gene>
<keyword evidence="9" id="KW-0460">Magnesium</keyword>
<dbReference type="InterPro" id="IPR027417">
    <property type="entry name" value="P-loop_NTPase"/>
</dbReference>
<protein>
    <recommendedName>
        <fullName evidence="14">DNA 3'-5' helicase</fullName>
        <ecNumber evidence="14">5.6.2.4</ecNumber>
    </recommendedName>
</protein>
<feature type="domain" description="UvrD-like helicase ATP-binding" evidence="18">
    <location>
        <begin position="4"/>
        <end position="445"/>
    </location>
</feature>
<dbReference type="GO" id="GO:0009338">
    <property type="term" value="C:exodeoxyribonuclease V complex"/>
    <property type="evidence" value="ECO:0007669"/>
    <property type="project" value="TreeGrafter"/>
</dbReference>
<keyword evidence="12" id="KW-0413">Isomerase</keyword>
<keyword evidence="21" id="KW-1185">Reference proteome</keyword>
<evidence type="ECO:0000259" key="19">
    <source>
        <dbReference type="PROSITE" id="PS51217"/>
    </source>
</evidence>
<evidence type="ECO:0000256" key="10">
    <source>
        <dbReference type="ARBA" id="ARBA00023125"/>
    </source>
</evidence>
<dbReference type="Gene3D" id="3.90.320.10">
    <property type="match status" value="1"/>
</dbReference>
<dbReference type="Gene3D" id="1.10.3170.10">
    <property type="entry name" value="Recbcd, chain B, domain 2"/>
    <property type="match status" value="1"/>
</dbReference>
<dbReference type="GO" id="GO:0043138">
    <property type="term" value="F:3'-5' DNA helicase activity"/>
    <property type="evidence" value="ECO:0007669"/>
    <property type="project" value="UniProtKB-EC"/>
</dbReference>
<dbReference type="GO" id="GO:0008854">
    <property type="term" value="F:exodeoxyribonuclease V activity"/>
    <property type="evidence" value="ECO:0007669"/>
    <property type="project" value="InterPro"/>
</dbReference>
<evidence type="ECO:0000256" key="17">
    <source>
        <dbReference type="SAM" id="MobiDB-lite"/>
    </source>
</evidence>
<evidence type="ECO:0000256" key="14">
    <source>
        <dbReference type="ARBA" id="ARBA00034808"/>
    </source>
</evidence>
<feature type="binding site" evidence="16">
    <location>
        <begin position="25"/>
        <end position="32"/>
    </location>
    <ligand>
        <name>ATP</name>
        <dbReference type="ChEBI" id="CHEBI:30616"/>
    </ligand>
</feature>
<dbReference type="EMBL" id="CP012332">
    <property type="protein sequence ID" value="AKU89701.1"/>
    <property type="molecule type" value="Genomic_DNA"/>
</dbReference>
<keyword evidence="7" id="KW-0269">Exonuclease</keyword>
<dbReference type="Pfam" id="PF00580">
    <property type="entry name" value="UvrD-helicase"/>
    <property type="match status" value="1"/>
</dbReference>
<evidence type="ECO:0000256" key="15">
    <source>
        <dbReference type="ARBA" id="ARBA00048988"/>
    </source>
</evidence>
<feature type="compositionally biased region" description="Basic and acidic residues" evidence="17">
    <location>
        <begin position="912"/>
        <end position="937"/>
    </location>
</feature>
<dbReference type="PROSITE" id="PS51217">
    <property type="entry name" value="UVRD_HELICASE_CTER"/>
    <property type="match status" value="1"/>
</dbReference>
<dbReference type="PANTHER" id="PTHR11070">
    <property type="entry name" value="UVRD / RECB / PCRA DNA HELICASE FAMILY MEMBER"/>
    <property type="match status" value="1"/>
</dbReference>
<keyword evidence="10" id="KW-0238">DNA-binding</keyword>
<name>A0A0K1P8E5_9BACT</name>
<proteinExistence type="inferred from homology"/>
<dbReference type="Gene3D" id="1.10.486.10">
    <property type="entry name" value="PCRA, domain 4"/>
    <property type="match status" value="1"/>
</dbReference>
<evidence type="ECO:0000256" key="1">
    <source>
        <dbReference type="ARBA" id="ARBA00022722"/>
    </source>
</evidence>
<dbReference type="GO" id="GO:0000725">
    <property type="term" value="P:recombinational repair"/>
    <property type="evidence" value="ECO:0007669"/>
    <property type="project" value="TreeGrafter"/>
</dbReference>
<evidence type="ECO:0000256" key="5">
    <source>
        <dbReference type="ARBA" id="ARBA00022801"/>
    </source>
</evidence>
<dbReference type="GO" id="GO:0003677">
    <property type="term" value="F:DNA binding"/>
    <property type="evidence" value="ECO:0007669"/>
    <property type="project" value="UniProtKB-KW"/>
</dbReference>
<evidence type="ECO:0000256" key="7">
    <source>
        <dbReference type="ARBA" id="ARBA00022839"/>
    </source>
</evidence>
<dbReference type="STRING" id="1391653.AKJ08_0088"/>
<evidence type="ECO:0000256" key="12">
    <source>
        <dbReference type="ARBA" id="ARBA00023235"/>
    </source>
</evidence>
<keyword evidence="2" id="KW-0479">Metal-binding</keyword>
<comment type="catalytic activity">
    <reaction evidence="13">
        <text>Couples ATP hydrolysis with the unwinding of duplex DNA by translocating in the 3'-5' direction.</text>
        <dbReference type="EC" id="5.6.2.4"/>
    </reaction>
</comment>
<sequence>MSALRYEKPAILGRLPKDRHAVIEASAGTGKTYTIEHLVVELVVEAGVPIAEILVVTFTEKATSELRARVRKLLVDLLALTPDKSAAATVPDERCWILDDEKRAKLERALRDFDSATISTIHSFCQRILTEHAFANQRLFSEQRVDGREAFSAAFQEALRTDLAVDPEHAALLAVWLESKTVPDLEKLLHACAGKRGRLLPIWDEPALDRAISAFPVASDFELLLKDEMKAAKGRSATAPMNRYAFLRDELRSYPSNGAFLEKVAALQSLRKPGREKWLGELRAVLDEIPPGGPAIDALREPVAALDDGIVSLEALVVQRFLPCVQARLAGRKQVQGLFDFDDMLSLVRDSLQGAHGEALVGLLRERYRYALIDEFQDTDELQWEIFRRIFFESGGKNFLFLIGDPKQAIYRFRGADVETYLAAKGELVAAGGAREALTENFRSTARLIEAYNRILDQQGDPPFFTRAGIGYEEPVRCGNQALELLGPDGEPAAPIHVFELPIRKGEMSKDVLLPVLGARLAREIRAITDPVAPSLRFSKGSGEPERIAPRDIYVLCSTKDDGERVGEELRKAGVPHAHYKQEGLLDTDAARALHDVLAAVAEPDDHAKRMRAWLSPFFGLRLRDLPSVRDLPPSDPLVQRLLDWKGEADGRRFERLFSRLLDESGIVRRLVLSDSGDRDLTNFLHLCELLLEALGSTCRTLPELVALLGRWIDGTAKPEQEDGNQQRLESDRDAVQIMTMHASKGLEAKVVFLVGGVGPRPASSTAAFHDRDGARVTWVGKPPKVVQTLVDREAEWEDQRLLYVALTRAKARLYLPAYPSDEDGAALKGAYRVLNPRLLAMRGESDPLFTVETLVGHDDTEDGSVSASVSLRDWEPAYGLLEEVDRTDELNALRAAHQGYRITSYTQLREGAPKGGHEPERDEFAGESERAAHPADDELPGGAGSGIFLHELLEKVSPRSVVEAGSPEEFLARTEVGEFFQREAARAGVDRRHLRHAGALVHGALAGRIRLRDGRILEGIAHAPRLLREAEFLYPIPERSHPRLTQALTGQHLEIRRGFVKGFVDVLFEHDGLAYFGDWKSDVLPSWSRAAIDERVEKSYRLQAQLYSLALVKMIGVRDEASYEARVGGFLYLFLRGMKPDGDGTEGVHFERPSWSHILEWERALLEREDLEVAT</sequence>
<evidence type="ECO:0000313" key="21">
    <source>
        <dbReference type="Proteomes" id="UP000055590"/>
    </source>
</evidence>
<keyword evidence="6 16" id="KW-0347">Helicase</keyword>
<dbReference type="InterPro" id="IPR011335">
    <property type="entry name" value="Restrct_endonuc-II-like"/>
</dbReference>
<evidence type="ECO:0000256" key="2">
    <source>
        <dbReference type="ARBA" id="ARBA00022723"/>
    </source>
</evidence>
<dbReference type="InterPro" id="IPR000212">
    <property type="entry name" value="DNA_helicase_UvrD/REP"/>
</dbReference>
<evidence type="ECO:0000256" key="6">
    <source>
        <dbReference type="ARBA" id="ARBA00022806"/>
    </source>
</evidence>
<evidence type="ECO:0000256" key="16">
    <source>
        <dbReference type="PROSITE-ProRule" id="PRU00560"/>
    </source>
</evidence>
<reference evidence="20 21" key="1">
    <citation type="submission" date="2015-08" db="EMBL/GenBank/DDBJ databases">
        <authorList>
            <person name="Babu N.S."/>
            <person name="Beckwith C.J."/>
            <person name="Beseler K.G."/>
            <person name="Brison A."/>
            <person name="Carone J.V."/>
            <person name="Caskin T.P."/>
            <person name="Diamond M."/>
            <person name="Durham M.E."/>
            <person name="Foxe J.M."/>
            <person name="Go M."/>
            <person name="Henderson B.A."/>
            <person name="Jones I.B."/>
            <person name="McGettigan J.A."/>
            <person name="Micheletti S.J."/>
            <person name="Nasrallah M.E."/>
            <person name="Ortiz D."/>
            <person name="Piller C.R."/>
            <person name="Privatt S.R."/>
            <person name="Schneider S.L."/>
            <person name="Sharp S."/>
            <person name="Smith T.C."/>
            <person name="Stanton J.D."/>
            <person name="Ullery H.E."/>
            <person name="Wilson R.J."/>
            <person name="Serrano M.G."/>
            <person name="Buck G."/>
            <person name="Lee V."/>
            <person name="Wang Y."/>
            <person name="Carvalho R."/>
            <person name="Voegtly L."/>
            <person name="Shi R."/>
            <person name="Duckworth R."/>
            <person name="Johnson A."/>
            <person name="Loviza R."/>
            <person name="Walstead R."/>
            <person name="Shah Z."/>
            <person name="Kiflezghi M."/>
            <person name="Wade K."/>
            <person name="Ball S.L."/>
            <person name="Bradley K.W."/>
            <person name="Asai D.J."/>
            <person name="Bowman C.A."/>
            <person name="Russell D.A."/>
            <person name="Pope W.H."/>
            <person name="Jacobs-Sera D."/>
            <person name="Hendrix R.W."/>
            <person name="Hatfull G.F."/>
        </authorList>
    </citation>
    <scope>NUCLEOTIDE SEQUENCE [LARGE SCALE GENOMIC DNA]</scope>
    <source>
        <strain evidence="20 21">DSM 27710</strain>
    </source>
</reference>
<dbReference type="RefSeq" id="WP_082342481.1">
    <property type="nucleotide sequence ID" value="NZ_CP012332.1"/>
</dbReference>
<dbReference type="HAMAP" id="MF_01485">
    <property type="entry name" value="RecB"/>
    <property type="match status" value="1"/>
</dbReference>
<keyword evidence="1" id="KW-0540">Nuclease</keyword>
<evidence type="ECO:0000256" key="9">
    <source>
        <dbReference type="ARBA" id="ARBA00022842"/>
    </source>
</evidence>
<dbReference type="Pfam" id="PF13361">
    <property type="entry name" value="UvrD_C"/>
    <property type="match status" value="1"/>
</dbReference>
<evidence type="ECO:0000256" key="11">
    <source>
        <dbReference type="ARBA" id="ARBA00023204"/>
    </source>
</evidence>
<keyword evidence="11" id="KW-0234">DNA repair</keyword>
<organism evidence="20 21">
    <name type="scientific">Vulgatibacter incomptus</name>
    <dbReference type="NCBI Taxonomy" id="1391653"/>
    <lineage>
        <taxon>Bacteria</taxon>
        <taxon>Pseudomonadati</taxon>
        <taxon>Myxococcota</taxon>
        <taxon>Myxococcia</taxon>
        <taxon>Myxococcales</taxon>
        <taxon>Cystobacterineae</taxon>
        <taxon>Vulgatibacteraceae</taxon>
        <taxon>Vulgatibacter</taxon>
    </lineage>
</organism>
<evidence type="ECO:0000313" key="20">
    <source>
        <dbReference type="EMBL" id="AKU89701.1"/>
    </source>
</evidence>
<keyword evidence="8 16" id="KW-0067">ATP-binding</keyword>
<dbReference type="PROSITE" id="PS51198">
    <property type="entry name" value="UVRD_HELICASE_ATP_BIND"/>
    <property type="match status" value="1"/>
</dbReference>
<keyword evidence="3 16" id="KW-0547">Nucleotide-binding</keyword>
<evidence type="ECO:0000256" key="3">
    <source>
        <dbReference type="ARBA" id="ARBA00022741"/>
    </source>
</evidence>
<feature type="region of interest" description="Disordered" evidence="17">
    <location>
        <begin position="909"/>
        <end position="942"/>
    </location>
</feature>